<feature type="region of interest" description="Disordered" evidence="2">
    <location>
        <begin position="138"/>
        <end position="159"/>
    </location>
</feature>
<dbReference type="Pfam" id="PF11064">
    <property type="entry name" value="DUF2865"/>
    <property type="match status" value="1"/>
</dbReference>
<name>A0ABU4RP76_9HYPH</name>
<evidence type="ECO:0000256" key="2">
    <source>
        <dbReference type="SAM" id="MobiDB-lite"/>
    </source>
</evidence>
<feature type="region of interest" description="Disordered" evidence="2">
    <location>
        <begin position="275"/>
        <end position="350"/>
    </location>
</feature>
<sequence length="350" mass="37404">MTVPASAQQGSPTCVQLERQLAALDNQPSGRNERVEQSYAVARQNLDRATAQFRGMACTKNSLFGPRQTPECRGLDAQINRLQDQVEDLADEVRRSRSGGGASDPRRRGVLAALAQNGCRGGQAAAAPQERRQGGLFGLLFGNRGAPPPEAAPPPQAPAETVRANTFRTVCVRTCDGFFFPVSYATTQSNFGNDENICRRTCPGTEAMLFAYPNPGGNMEQATSLSGQSYKDMPNAFAYQTKFVKDCSCKPANQSWAQALAGAEDATVRNGDIVVDEDRSRAMSQPGGGSARTGRAEASRAAQDSARSVTTEGPQEEEAAPSVVEPDVRTANPVYAPPRTFDAPVYAPPR</sequence>
<feature type="compositionally biased region" description="Pro residues" evidence="2">
    <location>
        <begin position="146"/>
        <end position="157"/>
    </location>
</feature>
<gene>
    <name evidence="3" type="ORF">SCD90_11180</name>
</gene>
<evidence type="ECO:0000256" key="1">
    <source>
        <dbReference type="SAM" id="Coils"/>
    </source>
</evidence>
<dbReference type="InterPro" id="IPR021293">
    <property type="entry name" value="DUF2865"/>
</dbReference>
<dbReference type="Proteomes" id="UP001274321">
    <property type="component" value="Unassembled WGS sequence"/>
</dbReference>
<comment type="caution">
    <text evidence="3">The sequence shown here is derived from an EMBL/GenBank/DDBJ whole genome shotgun (WGS) entry which is preliminary data.</text>
</comment>
<accession>A0ABU4RP76</accession>
<proteinExistence type="predicted"/>
<organism evidence="3 4">
    <name type="scientific">Terrihabitans rhizophilus</name>
    <dbReference type="NCBI Taxonomy" id="3092662"/>
    <lineage>
        <taxon>Bacteria</taxon>
        <taxon>Pseudomonadati</taxon>
        <taxon>Pseudomonadota</taxon>
        <taxon>Alphaproteobacteria</taxon>
        <taxon>Hyphomicrobiales</taxon>
        <taxon>Terrihabitans</taxon>
    </lineage>
</organism>
<evidence type="ECO:0000313" key="3">
    <source>
        <dbReference type="EMBL" id="MDX6806627.1"/>
    </source>
</evidence>
<feature type="coiled-coil region" evidence="1">
    <location>
        <begin position="32"/>
        <end position="99"/>
    </location>
</feature>
<keyword evidence="1" id="KW-0175">Coiled coil</keyword>
<reference evidence="3 4" key="1">
    <citation type="submission" date="2023-11" db="EMBL/GenBank/DDBJ databases">
        <authorList>
            <person name="Bao R."/>
        </authorList>
    </citation>
    <scope>NUCLEOTIDE SEQUENCE [LARGE SCALE GENOMIC DNA]</scope>
    <source>
        <strain evidence="3 4">PJ23</strain>
    </source>
</reference>
<dbReference type="EMBL" id="JAXAFJ010000006">
    <property type="protein sequence ID" value="MDX6806627.1"/>
    <property type="molecule type" value="Genomic_DNA"/>
</dbReference>
<protein>
    <submittedName>
        <fullName evidence="3">DUF2865 domain-containing protein</fullName>
    </submittedName>
</protein>
<keyword evidence="4" id="KW-1185">Reference proteome</keyword>
<dbReference type="RefSeq" id="WP_319844755.1">
    <property type="nucleotide sequence ID" value="NZ_JAXAFJ010000006.1"/>
</dbReference>
<evidence type="ECO:0000313" key="4">
    <source>
        <dbReference type="Proteomes" id="UP001274321"/>
    </source>
</evidence>